<sequence>MPLSQTTRNFQRFQIFSFFLLLIFVSCGEQSGTPPGDDPGQQEMVNAPEGIITLEEARIDFELYSKRRAPLIRQYEDSLLRAEGVDSAFAVARYVAFDYANLKQYMQYIEQEAQKAGTDISSLRVYFGNNPESGGHVHPRQNTVFLVPAAQPDKERDEQFGLYIRPDGTAGYLSLDLQPVKGQGSGMDQDGMERSEAAFLSLPTAPATLQDGGSLIMNFGGSAPPPHN</sequence>
<keyword evidence="2" id="KW-1185">Reference proteome</keyword>
<reference evidence="1 2" key="1">
    <citation type="journal article" date="2009" name="J. Bacteriol.">
        <title>Complete genome sequence of Robiginitalea biformata HTCC2501.</title>
        <authorList>
            <person name="Oh H.M."/>
            <person name="Giovannoni S.J."/>
            <person name="Lee K."/>
            <person name="Ferriera S."/>
            <person name="Johnson J."/>
            <person name="Cho J.C."/>
        </authorList>
    </citation>
    <scope>NUCLEOTIDE SEQUENCE [LARGE SCALE GENOMIC DNA]</scope>
    <source>
        <strain evidence="2">ATCC BAA-864 / HTCC2501 / KCTC 12146</strain>
    </source>
</reference>
<organism evidence="1 2">
    <name type="scientific">Robiginitalea biformata (strain ATCC BAA-864 / DSM 15991 / KCTC 12146 / HTCC2501)</name>
    <dbReference type="NCBI Taxonomy" id="313596"/>
    <lineage>
        <taxon>Bacteria</taxon>
        <taxon>Pseudomonadati</taxon>
        <taxon>Bacteroidota</taxon>
        <taxon>Flavobacteriia</taxon>
        <taxon>Flavobacteriales</taxon>
        <taxon>Flavobacteriaceae</taxon>
        <taxon>Robiginitalea</taxon>
    </lineage>
</organism>
<dbReference type="STRING" id="313596.RB2501_10557"/>
<dbReference type="eggNOG" id="ENOG5031UEV">
    <property type="taxonomic scope" value="Bacteria"/>
</dbReference>
<dbReference type="Proteomes" id="UP000009049">
    <property type="component" value="Chromosome"/>
</dbReference>
<name>A4CM68_ROBBH</name>
<dbReference type="EMBL" id="CP001712">
    <property type="protein sequence ID" value="EAR14760.1"/>
    <property type="molecule type" value="Genomic_DNA"/>
</dbReference>
<proteinExistence type="predicted"/>
<dbReference type="HOGENOM" id="CLU_1292506_0_0_10"/>
<dbReference type="KEGG" id="rbi:RB2501_10557"/>
<dbReference type="RefSeq" id="WP_015754081.1">
    <property type="nucleotide sequence ID" value="NC_013222.1"/>
</dbReference>
<gene>
    <name evidence="1" type="ordered locus">RB2501_10557</name>
</gene>
<dbReference type="AlphaFoldDB" id="A4CM68"/>
<evidence type="ECO:0000313" key="1">
    <source>
        <dbReference type="EMBL" id="EAR14760.1"/>
    </source>
</evidence>
<protein>
    <submittedName>
        <fullName evidence="1">Uncharacterized protein</fullName>
    </submittedName>
</protein>
<dbReference type="OrthoDB" id="1427559at2"/>
<accession>A4CM68</accession>
<evidence type="ECO:0000313" key="2">
    <source>
        <dbReference type="Proteomes" id="UP000009049"/>
    </source>
</evidence>